<dbReference type="Gene3D" id="3.30.110.20">
    <property type="entry name" value="Alba-like domain"/>
    <property type="match status" value="1"/>
</dbReference>
<dbReference type="GeneID" id="63777739"/>
<dbReference type="InterPro" id="IPR020241">
    <property type="entry name" value="RNase_P/MRP_Pop7_fungi"/>
</dbReference>
<dbReference type="PANTHER" id="PTHR28256:SF1">
    <property type="entry name" value="RIBONUCLEASES P_MRP PROTEIN SUBUNIT POP7"/>
    <property type="match status" value="1"/>
</dbReference>
<keyword evidence="2" id="KW-0819">tRNA processing</keyword>
<dbReference type="GO" id="GO:0000294">
    <property type="term" value="P:nuclear-transcribed mRNA catabolic process, RNase MRP-dependent"/>
    <property type="evidence" value="ECO:0007669"/>
    <property type="project" value="TreeGrafter"/>
</dbReference>
<dbReference type="GO" id="GO:0004526">
    <property type="term" value="F:ribonuclease P activity"/>
    <property type="evidence" value="ECO:0007669"/>
    <property type="project" value="TreeGrafter"/>
</dbReference>
<dbReference type="Pfam" id="PF12328">
    <property type="entry name" value="Rpp20"/>
    <property type="match status" value="1"/>
</dbReference>
<name>A0A1Y2D7J0_9PEZI</name>
<dbReference type="GO" id="GO:0000172">
    <property type="term" value="C:ribonuclease MRP complex"/>
    <property type="evidence" value="ECO:0007669"/>
    <property type="project" value="InterPro"/>
</dbReference>
<dbReference type="InParanoid" id="A0A1Y2D7J0"/>
<sequence>MASPGESAAARRQKPKQAAPAKLPPLPKGTTIRHRPIPSRTPPTRASHRFYVKSSTPFRSITTRVRKQLVKNLRTSSSTHPQALTNKLSKKDMSLSSRIYALEQAQGSGIGLEHAGEVVVAGTGKAIEKVVNVAAFFKGQGDCEVTLRTGSVGAVDDVVQEGEDEEEMGWEDGSKTRVRMVSSLEVSIKLR</sequence>
<keyword evidence="3" id="KW-0539">Nucleus</keyword>
<dbReference type="GO" id="GO:0005655">
    <property type="term" value="C:nucleolar ribonuclease P complex"/>
    <property type="evidence" value="ECO:0007669"/>
    <property type="project" value="InterPro"/>
</dbReference>
<accession>A0A1Y2D7J0</accession>
<proteinExistence type="predicted"/>
<protein>
    <submittedName>
        <fullName evidence="5">Rpp20 subunit of nuclear RNase MRP and P-domain-containing protein</fullName>
    </submittedName>
</protein>
<evidence type="ECO:0000256" key="4">
    <source>
        <dbReference type="SAM" id="MobiDB-lite"/>
    </source>
</evidence>
<dbReference type="Proteomes" id="UP000193689">
    <property type="component" value="Unassembled WGS sequence"/>
</dbReference>
<keyword evidence="6" id="KW-1185">Reference proteome</keyword>
<dbReference type="RefSeq" id="XP_040709510.1">
    <property type="nucleotide sequence ID" value="XM_040861527.1"/>
</dbReference>
<dbReference type="GO" id="GO:0001682">
    <property type="term" value="P:tRNA 5'-leader removal"/>
    <property type="evidence" value="ECO:0007669"/>
    <property type="project" value="InterPro"/>
</dbReference>
<evidence type="ECO:0000256" key="2">
    <source>
        <dbReference type="ARBA" id="ARBA00022694"/>
    </source>
</evidence>
<evidence type="ECO:0000256" key="3">
    <source>
        <dbReference type="ARBA" id="ARBA00023242"/>
    </source>
</evidence>
<evidence type="ECO:0000313" key="6">
    <source>
        <dbReference type="Proteomes" id="UP000193689"/>
    </source>
</evidence>
<dbReference type="EMBL" id="MCFJ01000028">
    <property type="protein sequence ID" value="ORY55239.1"/>
    <property type="molecule type" value="Genomic_DNA"/>
</dbReference>
<dbReference type="InterPro" id="IPR036882">
    <property type="entry name" value="Alba-like_dom_sf"/>
</dbReference>
<dbReference type="GO" id="GO:0000171">
    <property type="term" value="F:ribonuclease MRP activity"/>
    <property type="evidence" value="ECO:0007669"/>
    <property type="project" value="TreeGrafter"/>
</dbReference>
<reference evidence="5 6" key="1">
    <citation type="submission" date="2016-07" db="EMBL/GenBank/DDBJ databases">
        <title>Pervasive Adenine N6-methylation of Active Genes in Fungi.</title>
        <authorList>
            <consortium name="DOE Joint Genome Institute"/>
            <person name="Mondo S.J."/>
            <person name="Dannebaum R.O."/>
            <person name="Kuo R.C."/>
            <person name="Labutti K."/>
            <person name="Haridas S."/>
            <person name="Kuo A."/>
            <person name="Salamov A."/>
            <person name="Ahrendt S.R."/>
            <person name="Lipzen A."/>
            <person name="Sullivan W."/>
            <person name="Andreopoulos W.B."/>
            <person name="Clum A."/>
            <person name="Lindquist E."/>
            <person name="Daum C."/>
            <person name="Ramamoorthy G.K."/>
            <person name="Gryganskyi A."/>
            <person name="Culley D."/>
            <person name="Magnuson J.K."/>
            <person name="James T.Y."/>
            <person name="O'Malley M.A."/>
            <person name="Stajich J.E."/>
            <person name="Spatafora J.W."/>
            <person name="Visel A."/>
            <person name="Grigoriev I.V."/>
        </authorList>
    </citation>
    <scope>NUCLEOTIDE SEQUENCE [LARGE SCALE GENOMIC DNA]</scope>
    <source>
        <strain evidence="5 6">CBS 129021</strain>
    </source>
</reference>
<comment type="subcellular location">
    <subcellularLocation>
        <location evidence="1">Nucleus</location>
    </subcellularLocation>
</comment>
<gene>
    <name evidence="5" type="ORF">BCR38DRAFT_452487</name>
</gene>
<evidence type="ECO:0000256" key="1">
    <source>
        <dbReference type="ARBA" id="ARBA00004123"/>
    </source>
</evidence>
<organism evidence="5 6">
    <name type="scientific">Pseudomassariella vexata</name>
    <dbReference type="NCBI Taxonomy" id="1141098"/>
    <lineage>
        <taxon>Eukaryota</taxon>
        <taxon>Fungi</taxon>
        <taxon>Dikarya</taxon>
        <taxon>Ascomycota</taxon>
        <taxon>Pezizomycotina</taxon>
        <taxon>Sordariomycetes</taxon>
        <taxon>Xylariomycetidae</taxon>
        <taxon>Amphisphaeriales</taxon>
        <taxon>Pseudomassariaceae</taxon>
        <taxon>Pseudomassariella</taxon>
    </lineage>
</organism>
<dbReference type="GO" id="GO:0006364">
    <property type="term" value="P:rRNA processing"/>
    <property type="evidence" value="ECO:0007669"/>
    <property type="project" value="TreeGrafter"/>
</dbReference>
<comment type="caution">
    <text evidence="5">The sequence shown here is derived from an EMBL/GenBank/DDBJ whole genome shotgun (WGS) entry which is preliminary data.</text>
</comment>
<dbReference type="STRING" id="1141098.A0A1Y2D7J0"/>
<dbReference type="InterPro" id="IPR014612">
    <property type="entry name" value="Pop7/Rpp20"/>
</dbReference>
<evidence type="ECO:0000313" key="5">
    <source>
        <dbReference type="EMBL" id="ORY55239.1"/>
    </source>
</evidence>
<dbReference type="FunCoup" id="A0A1Y2D7J0">
    <property type="interactions" value="72"/>
</dbReference>
<feature type="region of interest" description="Disordered" evidence="4">
    <location>
        <begin position="1"/>
        <end position="48"/>
    </location>
</feature>
<dbReference type="OrthoDB" id="5416589at2759"/>
<dbReference type="GO" id="GO:0034965">
    <property type="term" value="P:intronic box C/D snoRNA processing"/>
    <property type="evidence" value="ECO:0007669"/>
    <property type="project" value="TreeGrafter"/>
</dbReference>
<dbReference type="AlphaFoldDB" id="A0A1Y2D7J0"/>
<dbReference type="PANTHER" id="PTHR28256">
    <property type="entry name" value="RIBONUCLEASES P/MRP PROTEIN SUBUNIT POP7"/>
    <property type="match status" value="1"/>
</dbReference>
<dbReference type="GO" id="GO:0003723">
    <property type="term" value="F:RNA binding"/>
    <property type="evidence" value="ECO:0007669"/>
    <property type="project" value="TreeGrafter"/>
</dbReference>